<gene>
    <name evidence="6" type="ORF">JK361_35480</name>
</gene>
<feature type="region of interest" description="Disordered" evidence="4">
    <location>
        <begin position="558"/>
        <end position="629"/>
    </location>
</feature>
<dbReference type="InterPro" id="IPR036736">
    <property type="entry name" value="ACP-like_sf"/>
</dbReference>
<dbReference type="InterPro" id="IPR006162">
    <property type="entry name" value="Ppantetheine_attach_site"/>
</dbReference>
<reference evidence="6 7" key="1">
    <citation type="submission" date="2021-01" db="EMBL/GenBank/DDBJ databases">
        <title>WGS of actinomycetes isolated from Thailand.</title>
        <authorList>
            <person name="Thawai C."/>
        </authorList>
    </citation>
    <scope>NUCLEOTIDE SEQUENCE [LARGE SCALE GENOMIC DNA]</scope>
    <source>
        <strain evidence="6 7">CH5-8</strain>
    </source>
</reference>
<dbReference type="EMBL" id="JAERRH010000024">
    <property type="protein sequence ID" value="MBL1109814.1"/>
    <property type="molecule type" value="Genomic_DNA"/>
</dbReference>
<dbReference type="InterPro" id="IPR001031">
    <property type="entry name" value="Thioesterase"/>
</dbReference>
<dbReference type="PROSITE" id="PS00012">
    <property type="entry name" value="PHOSPHOPANTETHEINE"/>
    <property type="match status" value="1"/>
</dbReference>
<evidence type="ECO:0000256" key="4">
    <source>
        <dbReference type="SAM" id="MobiDB-lite"/>
    </source>
</evidence>
<dbReference type="Pfam" id="PF00668">
    <property type="entry name" value="Condensation"/>
    <property type="match status" value="1"/>
</dbReference>
<dbReference type="Gene3D" id="3.40.50.12780">
    <property type="entry name" value="N-terminal domain of ligase-like"/>
    <property type="match status" value="1"/>
</dbReference>
<comment type="caution">
    <text evidence="6">The sequence shown here is derived from an EMBL/GenBank/DDBJ whole genome shotgun (WGS) entry which is preliminary data.</text>
</comment>
<evidence type="ECO:0000259" key="5">
    <source>
        <dbReference type="PROSITE" id="PS50075"/>
    </source>
</evidence>
<dbReference type="Gene3D" id="3.40.50.1820">
    <property type="entry name" value="alpha/beta hydrolase"/>
    <property type="match status" value="1"/>
</dbReference>
<dbReference type="InterPro" id="IPR020802">
    <property type="entry name" value="TesA-like"/>
</dbReference>
<organism evidence="6 7">
    <name type="scientific">Streptomyces musisoli</name>
    <dbReference type="NCBI Taxonomy" id="2802280"/>
    <lineage>
        <taxon>Bacteria</taxon>
        <taxon>Bacillati</taxon>
        <taxon>Actinomycetota</taxon>
        <taxon>Actinomycetes</taxon>
        <taxon>Kitasatosporales</taxon>
        <taxon>Streptomycetaceae</taxon>
        <taxon>Streptomyces</taxon>
    </lineage>
</organism>
<sequence>MSGNVQDVLPLSPAQEGLLFHTLRDTAGPDPYLVQARFRIGPGTDPGRVRAAVTELLRRHPNLRACFRHERLDRPVQIVPRAVRVPWRETDLTGLGPDETAARMRRLLEADAARRFDPARPPLLRATLARHDTGAELLLSFHHILLDGWSMPVLEADLAALVAGRPLPPAAPYRDYLEWLARQDRYKAETAWAEALEGLDRSAPLAPPAAAGDTSCDRARIDLPAGLTATLARRAAEAGVTLNTLVQAAWALVLARTTGARDVVFGAVVSGRPHDLPGVESMVGLFVNTLPVRVRLRTGETAAELLARLQDEQSRLVAHQHARLADVQRAAGVGELFDSVLAFENFPQRGEDDAGPDELTLLEVTDATHYPVTLAVTAGERLGLSVGCRRGLSASATAGRMAHALDRLADGLGRPADRIEVLPPAERLRLTGLAAGPVRPEARPATVTGRFAAHVARTPDAPAVESDDGTLTYAGLDAASDALAARLIRAGTAPGDTVALLATRSPAVVVAQLAVLKAGACWLPLDPAQPAARLARLTEAAGVRLALTTTHAELPDGIRTLPLHEPAPATAAPLPEPGPATATPLPEPGPATATSLPEPGPDTVTPAPEPAPATAAPLPEPHPGSPACILYTSGSTGEPKGVVVPHRGIVELAADARFQGGGHRRVLMHAPYTFDSATYEVWVPLLNGGTVVVAPPGPVTPDVLRGVIPRRGITALLLTPELLRTVAEIAPESAAGLTEIWAGGDVLAPATVARLREHCPGITVVNGYGPTEATVFATAHTTGGGPGPVPVGRPLDNTRAYVLDGLLRPVPEGGTGELYLAGTGLAHGYLARPGQTAERFVADPYGPPGSRMYRTGDLAGWTGDRVLDFRGRVDDQIKVRGVRIEPAEVETALAACPGVRRAVVAARPDATGGKRLAAWLVPAETTDARWPEILAGAKEFAARRLPAHLVPSVWARIDHVPLTRHGKTDRAALPEPTGDAIGVRGTRAPRDDRERWLCALFAEVLGLPDVHPDTDFFTAGGHSLTALRLASKARIPLTALFAAPTPARLAARTAPAPDTDLSPLLTLRPGGDRVPLFCVHPGLGLGWSFAALLPHLHPDRPVHALQSPALTEGAAGLPASVAALAEAYTERIRALVPDGPYALLGRSFGGPVAHEIAVRLRGAGQEVRLLAVLDAMPRPPGTPRLPGDVVEREALRLLLNSHAPDRPAPPGRFGRAEAFAVVRTADSPLAALDDGVMHAMTDAGVHHIHLARAWRPSPYDGPVTLFSATRQAPATTAEKAAAWRPVTASLDVHELACTHSGVLQPDQAARVAAVLETTLRGE</sequence>
<evidence type="ECO:0000256" key="3">
    <source>
        <dbReference type="ARBA" id="ARBA00022553"/>
    </source>
</evidence>
<dbReference type="PROSITE" id="PS50075">
    <property type="entry name" value="CARRIER"/>
    <property type="match status" value="1"/>
</dbReference>
<dbReference type="PANTHER" id="PTHR45527">
    <property type="entry name" value="NONRIBOSOMAL PEPTIDE SYNTHETASE"/>
    <property type="match status" value="1"/>
</dbReference>
<comment type="cofactor">
    <cofactor evidence="1">
        <name>pantetheine 4'-phosphate</name>
        <dbReference type="ChEBI" id="CHEBI:47942"/>
    </cofactor>
</comment>
<dbReference type="SMART" id="SM00824">
    <property type="entry name" value="PKS_TE"/>
    <property type="match status" value="1"/>
</dbReference>
<dbReference type="SUPFAM" id="SSF47336">
    <property type="entry name" value="ACP-like"/>
    <property type="match status" value="1"/>
</dbReference>
<dbReference type="SUPFAM" id="SSF56801">
    <property type="entry name" value="Acetyl-CoA synthetase-like"/>
    <property type="match status" value="1"/>
</dbReference>
<proteinExistence type="predicted"/>
<dbReference type="NCBIfam" id="TIGR01733">
    <property type="entry name" value="AA-adenyl-dom"/>
    <property type="match status" value="1"/>
</dbReference>
<dbReference type="Gene3D" id="3.30.559.10">
    <property type="entry name" value="Chloramphenicol acetyltransferase-like domain"/>
    <property type="match status" value="1"/>
</dbReference>
<dbReference type="InterPro" id="IPR000873">
    <property type="entry name" value="AMP-dep_synth/lig_dom"/>
</dbReference>
<accession>A0ABS1PC19</accession>
<dbReference type="PANTHER" id="PTHR45527:SF1">
    <property type="entry name" value="FATTY ACID SYNTHASE"/>
    <property type="match status" value="1"/>
</dbReference>
<dbReference type="CDD" id="cd19543">
    <property type="entry name" value="DCL_NRPS"/>
    <property type="match status" value="1"/>
</dbReference>
<dbReference type="Pfam" id="PF00550">
    <property type="entry name" value="PP-binding"/>
    <property type="match status" value="1"/>
</dbReference>
<dbReference type="InterPro" id="IPR009081">
    <property type="entry name" value="PP-bd_ACP"/>
</dbReference>
<dbReference type="SUPFAM" id="SSF53474">
    <property type="entry name" value="alpha/beta-Hydrolases"/>
    <property type="match status" value="1"/>
</dbReference>
<dbReference type="Gene3D" id="3.30.559.30">
    <property type="entry name" value="Nonribosomal peptide synthetase, condensation domain"/>
    <property type="match status" value="1"/>
</dbReference>
<evidence type="ECO:0000313" key="7">
    <source>
        <dbReference type="Proteomes" id="UP000621386"/>
    </source>
</evidence>
<dbReference type="InterPro" id="IPR001242">
    <property type="entry name" value="Condensation_dom"/>
</dbReference>
<dbReference type="Pfam" id="PF00501">
    <property type="entry name" value="AMP-binding"/>
    <property type="match status" value="1"/>
</dbReference>
<keyword evidence="3" id="KW-0597">Phosphoprotein</keyword>
<dbReference type="InterPro" id="IPR023213">
    <property type="entry name" value="CAT-like_dom_sf"/>
</dbReference>
<dbReference type="SUPFAM" id="SSF52777">
    <property type="entry name" value="CoA-dependent acyltransferases"/>
    <property type="match status" value="2"/>
</dbReference>
<dbReference type="InterPro" id="IPR020845">
    <property type="entry name" value="AMP-binding_CS"/>
</dbReference>
<dbReference type="Gene3D" id="3.30.300.30">
    <property type="match status" value="1"/>
</dbReference>
<dbReference type="InterPro" id="IPR029058">
    <property type="entry name" value="AB_hydrolase_fold"/>
</dbReference>
<dbReference type="InterPro" id="IPR025110">
    <property type="entry name" value="AMP-bd_C"/>
</dbReference>
<keyword evidence="2" id="KW-0596">Phosphopantetheine</keyword>
<feature type="domain" description="Carrier" evidence="5">
    <location>
        <begin position="988"/>
        <end position="1068"/>
    </location>
</feature>
<feature type="compositionally biased region" description="Low complexity" evidence="4">
    <location>
        <begin position="560"/>
        <end position="594"/>
    </location>
</feature>
<dbReference type="RefSeq" id="WP_201826303.1">
    <property type="nucleotide sequence ID" value="NZ_JAERRH010000024.1"/>
</dbReference>
<dbReference type="Proteomes" id="UP000621386">
    <property type="component" value="Unassembled WGS sequence"/>
</dbReference>
<dbReference type="InterPro" id="IPR010071">
    <property type="entry name" value="AA_adenyl_dom"/>
</dbReference>
<name>A0ABS1PC19_9ACTN</name>
<dbReference type="PROSITE" id="PS00455">
    <property type="entry name" value="AMP_BINDING"/>
    <property type="match status" value="1"/>
</dbReference>
<dbReference type="Pfam" id="PF00975">
    <property type="entry name" value="Thioesterase"/>
    <property type="match status" value="1"/>
</dbReference>
<evidence type="ECO:0000256" key="1">
    <source>
        <dbReference type="ARBA" id="ARBA00001957"/>
    </source>
</evidence>
<evidence type="ECO:0000313" key="6">
    <source>
        <dbReference type="EMBL" id="MBL1109814.1"/>
    </source>
</evidence>
<protein>
    <submittedName>
        <fullName evidence="6">Amino acid adenylation domain-containing protein</fullName>
    </submittedName>
</protein>
<keyword evidence="7" id="KW-1185">Reference proteome</keyword>
<dbReference type="Pfam" id="PF13193">
    <property type="entry name" value="AMP-binding_C"/>
    <property type="match status" value="1"/>
</dbReference>
<dbReference type="InterPro" id="IPR045851">
    <property type="entry name" value="AMP-bd_C_sf"/>
</dbReference>
<evidence type="ECO:0000256" key="2">
    <source>
        <dbReference type="ARBA" id="ARBA00022450"/>
    </source>
</evidence>
<dbReference type="InterPro" id="IPR042099">
    <property type="entry name" value="ANL_N_sf"/>
</dbReference>